<dbReference type="EMBL" id="BMSL01000009">
    <property type="protein sequence ID" value="GGS42998.1"/>
    <property type="molecule type" value="Genomic_DNA"/>
</dbReference>
<organism evidence="2 3">
    <name type="scientific">Streptomyces griseoviridis</name>
    <dbReference type="NCBI Taxonomy" id="45398"/>
    <lineage>
        <taxon>Bacteria</taxon>
        <taxon>Bacillati</taxon>
        <taxon>Actinomycetota</taxon>
        <taxon>Actinomycetes</taxon>
        <taxon>Kitasatosporales</taxon>
        <taxon>Streptomycetaceae</taxon>
        <taxon>Streptomyces</taxon>
    </lineage>
</organism>
<reference evidence="2" key="2">
    <citation type="submission" date="2020-09" db="EMBL/GenBank/DDBJ databases">
        <authorList>
            <person name="Sun Q."/>
            <person name="Ohkuma M."/>
        </authorList>
    </citation>
    <scope>NUCLEOTIDE SEQUENCE</scope>
    <source>
        <strain evidence="2">JCM 4234</strain>
    </source>
</reference>
<comment type="caution">
    <text evidence="2">The sequence shown here is derived from an EMBL/GenBank/DDBJ whole genome shotgun (WGS) entry which is preliminary data.</text>
</comment>
<dbReference type="AlphaFoldDB" id="A0A918GKG0"/>
<keyword evidence="3" id="KW-1185">Reference proteome</keyword>
<evidence type="ECO:0000256" key="1">
    <source>
        <dbReference type="SAM" id="MobiDB-lite"/>
    </source>
</evidence>
<sequence>MGAVRGRVGARILGAGDRRPAGRPPTPEEDVPTRSRSLSVLAGAAVLSLSLVPSARGGPAPAPRPAAESAGTLCAPAGVLRGGHGRRAAVSLCAAGGPRGLSVSAPATCTASRAKARDACLTSGTWTARRHGAAVASGVLPGADAAYPGPGRYEFTARVRARSVPDGVELRGTVRAALTLTAPKPAATHRVEVDRTALRPGTTTTLTYTVHQDSAAGDGSARFGLIGAEGSGAELATDDDRCVHPVTGGPGPAERRRYTLDCALTGLRPGRPATVRVRVTLGPACSTVVSKLGYWLPRGQEVFTGGMLVGPTVGCDRP</sequence>
<gene>
    <name evidence="2" type="ORF">GCM10010238_35790</name>
</gene>
<feature type="region of interest" description="Disordered" evidence="1">
    <location>
        <begin position="1"/>
        <end position="35"/>
    </location>
</feature>
<proteinExistence type="predicted"/>
<accession>A0A918GKG0</accession>
<reference evidence="2" key="1">
    <citation type="journal article" date="2014" name="Int. J. Syst. Evol. Microbiol.">
        <title>Complete genome sequence of Corynebacterium casei LMG S-19264T (=DSM 44701T), isolated from a smear-ripened cheese.</title>
        <authorList>
            <consortium name="US DOE Joint Genome Institute (JGI-PGF)"/>
            <person name="Walter F."/>
            <person name="Albersmeier A."/>
            <person name="Kalinowski J."/>
            <person name="Ruckert C."/>
        </authorList>
    </citation>
    <scope>NUCLEOTIDE SEQUENCE</scope>
    <source>
        <strain evidence="2">JCM 4234</strain>
    </source>
</reference>
<protein>
    <submittedName>
        <fullName evidence="2">Uncharacterized protein</fullName>
    </submittedName>
</protein>
<evidence type="ECO:0000313" key="2">
    <source>
        <dbReference type="EMBL" id="GGS42998.1"/>
    </source>
</evidence>
<evidence type="ECO:0000313" key="3">
    <source>
        <dbReference type="Proteomes" id="UP000653493"/>
    </source>
</evidence>
<name>A0A918GKG0_STRGD</name>
<dbReference type="Proteomes" id="UP000653493">
    <property type="component" value="Unassembled WGS sequence"/>
</dbReference>